<dbReference type="CDD" id="cd06339">
    <property type="entry name" value="PBP1_YraM_LppC_lipoprotein-like"/>
    <property type="match status" value="1"/>
</dbReference>
<dbReference type="PANTHER" id="PTHR30483:SF6">
    <property type="entry name" value="PERIPLASMIC BINDING PROTEIN OF ABC TRANSPORTER FOR NATURAL AMINO ACIDS"/>
    <property type="match status" value="1"/>
</dbReference>
<feature type="domain" description="Leucine-binding protein" evidence="5">
    <location>
        <begin position="73"/>
        <end position="402"/>
    </location>
</feature>
<keyword evidence="2" id="KW-0732">Signal</keyword>
<feature type="region of interest" description="Disordered" evidence="4">
    <location>
        <begin position="1"/>
        <end position="28"/>
    </location>
</feature>
<dbReference type="InterPro" id="IPR028081">
    <property type="entry name" value="Leu-bd"/>
</dbReference>
<evidence type="ECO:0000259" key="5">
    <source>
        <dbReference type="Pfam" id="PF13458"/>
    </source>
</evidence>
<organism evidence="6 7">
    <name type="scientific">Paracoccus alcaliphilus</name>
    <dbReference type="NCBI Taxonomy" id="34002"/>
    <lineage>
        <taxon>Bacteria</taxon>
        <taxon>Pseudomonadati</taxon>
        <taxon>Pseudomonadota</taxon>
        <taxon>Alphaproteobacteria</taxon>
        <taxon>Rhodobacterales</taxon>
        <taxon>Paracoccaceae</taxon>
        <taxon>Paracoccus</taxon>
    </lineage>
</organism>
<evidence type="ECO:0000256" key="3">
    <source>
        <dbReference type="ARBA" id="ARBA00022970"/>
    </source>
</evidence>
<keyword evidence="3" id="KW-0029">Amino-acid transport</keyword>
<proteinExistence type="inferred from homology"/>
<comment type="similarity">
    <text evidence="1">Belongs to the leucine-binding protein family.</text>
</comment>
<dbReference type="Pfam" id="PF13458">
    <property type="entry name" value="Peripla_BP_6"/>
    <property type="match status" value="1"/>
</dbReference>
<dbReference type="RefSeq" id="WP_090610176.1">
    <property type="nucleotide sequence ID" value="NZ_CP067124.1"/>
</dbReference>
<protein>
    <submittedName>
        <fullName evidence="6">ABC-type branched-chain amino acid transport system, substrate-binding protein</fullName>
    </submittedName>
</protein>
<evidence type="ECO:0000313" key="6">
    <source>
        <dbReference type="EMBL" id="SEN14895.1"/>
    </source>
</evidence>
<dbReference type="PANTHER" id="PTHR30483">
    <property type="entry name" value="LEUCINE-SPECIFIC-BINDING PROTEIN"/>
    <property type="match status" value="1"/>
</dbReference>
<sequence length="420" mass="43303">MFAFATSQRQAKPAGRRPRPAGAGRAAPRGWRGLALKAGAVLSAFALAACEPSGGTGLAGGPVTGQQIDPRQPIQVALLAPGGTGSADLEWLSRSLKNAARMAAADAQGASIDLRIYDSGSSASQAVAQANAAVNDGAKIILGPLFAESANAVGNAVSPHNVNVLSFSNNAEIAGGNVFILGNSFANIASRLVGYGVSQGKRNIYVVAEDDVAGQIGGRAIETAIARNGARLAGRSNHSVSISGIDAVSPQVVAAARSGQVDAIFMTGNNQAALPYLTEKLTAAGVNPQTTPFMGLTRWDEPAARLRMPQLQNGWFALPDQNLRNQFISRYRAAYGETPHELATLAYDGIAAISSLARAGKRDAVQSSGLTQRTGFAGVGGIFRFRPDGTAERGLAVATIRNNQVVVLEPAPRGFGGFGF</sequence>
<dbReference type="OrthoDB" id="7210494at2"/>
<accession>A0A1H8E612</accession>
<evidence type="ECO:0000256" key="1">
    <source>
        <dbReference type="ARBA" id="ARBA00010062"/>
    </source>
</evidence>
<dbReference type="AlphaFoldDB" id="A0A1H8E612"/>
<feature type="compositionally biased region" description="Polar residues" evidence="4">
    <location>
        <begin position="1"/>
        <end position="10"/>
    </location>
</feature>
<dbReference type="STRING" id="34002.SAMN04489859_1001206"/>
<evidence type="ECO:0000313" key="7">
    <source>
        <dbReference type="Proteomes" id="UP000199054"/>
    </source>
</evidence>
<dbReference type="InterPro" id="IPR028082">
    <property type="entry name" value="Peripla_BP_I"/>
</dbReference>
<name>A0A1H8E612_9RHOB</name>
<keyword evidence="7" id="KW-1185">Reference proteome</keyword>
<keyword evidence="3" id="KW-0813">Transport</keyword>
<dbReference type="Gene3D" id="3.40.50.2300">
    <property type="match status" value="2"/>
</dbReference>
<gene>
    <name evidence="6" type="ORF">SAMN04489859_1001206</name>
</gene>
<dbReference type="InterPro" id="IPR051010">
    <property type="entry name" value="BCAA_transport"/>
</dbReference>
<dbReference type="GO" id="GO:0006865">
    <property type="term" value="P:amino acid transport"/>
    <property type="evidence" value="ECO:0007669"/>
    <property type="project" value="UniProtKB-KW"/>
</dbReference>
<dbReference type="EMBL" id="FODE01000001">
    <property type="protein sequence ID" value="SEN14895.1"/>
    <property type="molecule type" value="Genomic_DNA"/>
</dbReference>
<reference evidence="6 7" key="1">
    <citation type="submission" date="2016-10" db="EMBL/GenBank/DDBJ databases">
        <authorList>
            <person name="de Groot N.N."/>
        </authorList>
    </citation>
    <scope>NUCLEOTIDE SEQUENCE [LARGE SCALE GENOMIC DNA]</scope>
    <source>
        <strain evidence="6 7">DSM 8512</strain>
    </source>
</reference>
<dbReference type="Proteomes" id="UP000199054">
    <property type="component" value="Unassembled WGS sequence"/>
</dbReference>
<dbReference type="SUPFAM" id="SSF53822">
    <property type="entry name" value="Periplasmic binding protein-like I"/>
    <property type="match status" value="1"/>
</dbReference>
<evidence type="ECO:0000256" key="2">
    <source>
        <dbReference type="ARBA" id="ARBA00022729"/>
    </source>
</evidence>
<evidence type="ECO:0000256" key="4">
    <source>
        <dbReference type="SAM" id="MobiDB-lite"/>
    </source>
</evidence>